<feature type="non-terminal residue" evidence="2">
    <location>
        <position position="1"/>
    </location>
</feature>
<dbReference type="GO" id="GO:0003676">
    <property type="term" value="F:nucleic acid binding"/>
    <property type="evidence" value="ECO:0007669"/>
    <property type="project" value="InterPro"/>
</dbReference>
<evidence type="ECO:0000313" key="2">
    <source>
        <dbReference type="EMBL" id="KAG0016069.1"/>
    </source>
</evidence>
<dbReference type="EMBL" id="JAAAID010000568">
    <property type="protein sequence ID" value="KAG0016069.1"/>
    <property type="molecule type" value="Genomic_DNA"/>
</dbReference>
<sequence length="167" mass="18777">MVSGLVKDPLPQCLFTTGWLKGFKDRRAAHLTTAPSTQGRLQTEEIKDILGKLKEFSKDDIYTCDITSMYLDMMSTSVYKDEYPSKPSRRADSSSVSLLLCCNASGKDMLEPVVLVRQTSNVVALQGYNGVVLDSDLNNVTNRVMWSWLMRFDNDVERKVVLLVDQA</sequence>
<evidence type="ECO:0000259" key="1">
    <source>
        <dbReference type="Pfam" id="PF03184"/>
    </source>
</evidence>
<gene>
    <name evidence="2" type="ORF">BGZ80_009446</name>
</gene>
<evidence type="ECO:0000313" key="3">
    <source>
        <dbReference type="Proteomes" id="UP000703661"/>
    </source>
</evidence>
<protein>
    <recommendedName>
        <fullName evidence="1">DDE-1 domain-containing protein</fullName>
    </recommendedName>
</protein>
<dbReference type="AlphaFoldDB" id="A0A9P6MW89"/>
<dbReference type="Pfam" id="PF03184">
    <property type="entry name" value="DDE_1"/>
    <property type="match status" value="1"/>
</dbReference>
<name>A0A9P6MW89_9FUNG</name>
<organism evidence="2 3">
    <name type="scientific">Entomortierella chlamydospora</name>
    <dbReference type="NCBI Taxonomy" id="101097"/>
    <lineage>
        <taxon>Eukaryota</taxon>
        <taxon>Fungi</taxon>
        <taxon>Fungi incertae sedis</taxon>
        <taxon>Mucoromycota</taxon>
        <taxon>Mortierellomycotina</taxon>
        <taxon>Mortierellomycetes</taxon>
        <taxon>Mortierellales</taxon>
        <taxon>Mortierellaceae</taxon>
        <taxon>Entomortierella</taxon>
    </lineage>
</organism>
<proteinExistence type="predicted"/>
<dbReference type="InterPro" id="IPR004875">
    <property type="entry name" value="DDE_SF_endonuclease_dom"/>
</dbReference>
<accession>A0A9P6MW89</accession>
<keyword evidence="3" id="KW-1185">Reference proteome</keyword>
<feature type="domain" description="DDE-1" evidence="1">
    <location>
        <begin position="95"/>
        <end position="166"/>
    </location>
</feature>
<dbReference type="Proteomes" id="UP000703661">
    <property type="component" value="Unassembled WGS sequence"/>
</dbReference>
<reference evidence="2" key="1">
    <citation type="journal article" date="2020" name="Fungal Divers.">
        <title>Resolving the Mortierellaceae phylogeny through synthesis of multi-gene phylogenetics and phylogenomics.</title>
        <authorList>
            <person name="Vandepol N."/>
            <person name="Liber J."/>
            <person name="Desiro A."/>
            <person name="Na H."/>
            <person name="Kennedy M."/>
            <person name="Barry K."/>
            <person name="Grigoriev I.V."/>
            <person name="Miller A.N."/>
            <person name="O'Donnell K."/>
            <person name="Stajich J.E."/>
            <person name="Bonito G."/>
        </authorList>
    </citation>
    <scope>NUCLEOTIDE SEQUENCE</scope>
    <source>
        <strain evidence="2">NRRL 2769</strain>
    </source>
</reference>
<comment type="caution">
    <text evidence="2">The sequence shown here is derived from an EMBL/GenBank/DDBJ whole genome shotgun (WGS) entry which is preliminary data.</text>
</comment>